<protein>
    <recommendedName>
        <fullName evidence="2">CdsD C-terminal domain-containing protein</fullName>
    </recommendedName>
</protein>
<feature type="transmembrane region" description="Helical" evidence="1">
    <location>
        <begin position="25"/>
        <end position="43"/>
    </location>
</feature>
<dbReference type="Pfam" id="PF23862">
    <property type="entry name" value="CdsD_C"/>
    <property type="match status" value="1"/>
</dbReference>
<evidence type="ECO:0000256" key="1">
    <source>
        <dbReference type="SAM" id="Phobius"/>
    </source>
</evidence>
<organism evidence="3">
    <name type="scientific">marine sediment metagenome</name>
    <dbReference type="NCBI Taxonomy" id="412755"/>
    <lineage>
        <taxon>unclassified sequences</taxon>
        <taxon>metagenomes</taxon>
        <taxon>ecological metagenomes</taxon>
    </lineage>
</organism>
<keyword evidence="1" id="KW-0472">Membrane</keyword>
<accession>A0A0F9U1X1</accession>
<reference evidence="3" key="1">
    <citation type="journal article" date="2015" name="Nature">
        <title>Complex archaea that bridge the gap between prokaryotes and eukaryotes.</title>
        <authorList>
            <person name="Spang A."/>
            <person name="Saw J.H."/>
            <person name="Jorgensen S.L."/>
            <person name="Zaremba-Niedzwiedzka K."/>
            <person name="Martijn J."/>
            <person name="Lind A.E."/>
            <person name="van Eijk R."/>
            <person name="Schleper C."/>
            <person name="Guy L."/>
            <person name="Ettema T.J."/>
        </authorList>
    </citation>
    <scope>NUCLEOTIDE SEQUENCE</scope>
</reference>
<name>A0A0F9U1X1_9ZZZZ</name>
<dbReference type="AlphaFoldDB" id="A0A0F9U1X1"/>
<keyword evidence="1" id="KW-1133">Transmembrane helix</keyword>
<keyword evidence="1" id="KW-0812">Transmembrane</keyword>
<feature type="domain" description="CdsD C-terminal" evidence="2">
    <location>
        <begin position="158"/>
        <end position="190"/>
    </location>
</feature>
<sequence>MTDVPGNQDWVQRLKTELVRDKKKTITLTVLALVAVVMAARFLQTKGGPATARAETVAVVDSEVSDAEELALSVAKDLRIHESDEYIKHIDHTITRDLFAFNQDHFTPLPAAAVETTDEQTPAAAETTGPPPIDWQEVITRQSRDLVLQSTINSDIPIVVINGRVLGLGDVIDGFKVVRIDAGLCLLEKKSITITLKMPH</sequence>
<dbReference type="InterPro" id="IPR056283">
    <property type="entry name" value="CdsD_C"/>
</dbReference>
<gene>
    <name evidence="3" type="ORF">LCGC14_0321040</name>
</gene>
<evidence type="ECO:0000259" key="2">
    <source>
        <dbReference type="Pfam" id="PF23862"/>
    </source>
</evidence>
<comment type="caution">
    <text evidence="3">The sequence shown here is derived from an EMBL/GenBank/DDBJ whole genome shotgun (WGS) entry which is preliminary data.</text>
</comment>
<evidence type="ECO:0000313" key="3">
    <source>
        <dbReference type="EMBL" id="KKN81267.1"/>
    </source>
</evidence>
<proteinExistence type="predicted"/>
<dbReference type="EMBL" id="LAZR01000217">
    <property type="protein sequence ID" value="KKN81267.1"/>
    <property type="molecule type" value="Genomic_DNA"/>
</dbReference>